<evidence type="ECO:0000259" key="8">
    <source>
        <dbReference type="Pfam" id="PF22451"/>
    </source>
</evidence>
<reference evidence="10" key="1">
    <citation type="submission" date="2011-04" db="EMBL/GenBank/DDBJ databases">
        <title>The complete genome of Thermodesulfatator indicus DSM 15286.</title>
        <authorList>
            <person name="Lucas S."/>
            <person name="Copeland A."/>
            <person name="Lapidus A."/>
            <person name="Bruce D."/>
            <person name="Goodwin L."/>
            <person name="Pitluck S."/>
            <person name="Peters L."/>
            <person name="Kyrpides N."/>
            <person name="Mavromatis K."/>
            <person name="Pagani I."/>
            <person name="Ivanova N."/>
            <person name="Saunders L."/>
            <person name="Detter J.C."/>
            <person name="Tapia R."/>
            <person name="Han C."/>
            <person name="Land M."/>
            <person name="Hauser L."/>
            <person name="Markowitz V."/>
            <person name="Cheng J.-F."/>
            <person name="Hugenholtz P."/>
            <person name="Woyke T."/>
            <person name="Wu D."/>
            <person name="Spring S."/>
            <person name="Schroeder M."/>
            <person name="Brambilla E."/>
            <person name="Klenk H.-P."/>
            <person name="Eisen J.A."/>
        </authorList>
    </citation>
    <scope>NUCLEOTIDE SEQUENCE [LARGE SCALE GENOMIC DNA]</scope>
    <source>
        <strain evidence="10">DSM 15286 / JCM 11887 / CIR29812</strain>
    </source>
</reference>
<dbReference type="SMART" id="SM00344">
    <property type="entry name" value="HTH_ASNC"/>
    <property type="match status" value="1"/>
</dbReference>
<gene>
    <name evidence="9" type="ordered locus">Thein_0059</name>
</gene>
<dbReference type="AlphaFoldDB" id="F8A8E0"/>
<organism evidence="9 10">
    <name type="scientific">Thermodesulfatator indicus (strain DSM 15286 / JCM 11887 / CIR29812)</name>
    <dbReference type="NCBI Taxonomy" id="667014"/>
    <lineage>
        <taxon>Bacteria</taxon>
        <taxon>Pseudomonadati</taxon>
        <taxon>Thermodesulfobacteriota</taxon>
        <taxon>Thermodesulfobacteria</taxon>
        <taxon>Thermodesulfobacteriales</taxon>
        <taxon>Thermodesulfatatoraceae</taxon>
        <taxon>Thermodesulfatator</taxon>
    </lineage>
</organism>
<evidence type="ECO:0000256" key="3">
    <source>
        <dbReference type="ARBA" id="ARBA00023239"/>
    </source>
</evidence>
<dbReference type="InterPro" id="IPR053953">
    <property type="entry name" value="NirdL-like_HTH"/>
</dbReference>
<evidence type="ECO:0000259" key="7">
    <source>
        <dbReference type="Pfam" id="PF17805"/>
    </source>
</evidence>
<feature type="domain" description="Siroheme decarboxylase AsnC-like ligand binding" evidence="7">
    <location>
        <begin position="83"/>
        <end position="166"/>
    </location>
</feature>
<dbReference type="PaxDb" id="667014-Thein_0059"/>
<comment type="pathway">
    <text evidence="1">Porphyrin-containing compound metabolism; protoheme biosynthesis.</text>
</comment>
<evidence type="ECO:0000256" key="5">
    <source>
        <dbReference type="ARBA" id="ARBA00023471"/>
    </source>
</evidence>
<dbReference type="InterPro" id="IPR036390">
    <property type="entry name" value="WH_DNA-bd_sf"/>
</dbReference>
<dbReference type="PANTHER" id="PTHR43413">
    <property type="entry name" value="TRANSCRIPTIONAL REGULATOR, ASNC FAMILY"/>
    <property type="match status" value="1"/>
</dbReference>
<evidence type="ECO:0000313" key="10">
    <source>
        <dbReference type="Proteomes" id="UP000006793"/>
    </source>
</evidence>
<dbReference type="PANTHER" id="PTHR43413:SF1">
    <property type="entry name" value="SIROHEME DECARBOXYLASE NIRL SUBUNIT"/>
    <property type="match status" value="1"/>
</dbReference>
<accession>F8A8E0</accession>
<dbReference type="STRING" id="667014.Thein_0059"/>
<dbReference type="GO" id="GO:0006783">
    <property type="term" value="P:heme biosynthetic process"/>
    <property type="evidence" value="ECO:0007669"/>
    <property type="project" value="UniProtKB-KW"/>
</dbReference>
<dbReference type="EC" id="4.1.1.111" evidence="5"/>
<name>F8A8E0_THEID</name>
<evidence type="ECO:0000256" key="1">
    <source>
        <dbReference type="ARBA" id="ARBA00004744"/>
    </source>
</evidence>
<dbReference type="InterPro" id="IPR040523">
    <property type="entry name" value="AsnC_trans_reg2"/>
</dbReference>
<proteinExistence type="inferred from homology"/>
<dbReference type="KEGG" id="tid:Thein_0059"/>
<evidence type="ECO:0000256" key="6">
    <source>
        <dbReference type="ARBA" id="ARBA00048470"/>
    </source>
</evidence>
<dbReference type="GO" id="GO:0016829">
    <property type="term" value="F:lyase activity"/>
    <property type="evidence" value="ECO:0007669"/>
    <property type="project" value="UniProtKB-KW"/>
</dbReference>
<protein>
    <recommendedName>
        <fullName evidence="5">siroheme decarboxylase</fullName>
        <ecNumber evidence="5">4.1.1.111</ecNumber>
    </recommendedName>
</protein>
<dbReference type="SUPFAM" id="SSF46785">
    <property type="entry name" value="Winged helix' DNA-binding domain"/>
    <property type="match status" value="1"/>
</dbReference>
<dbReference type="EMBL" id="CP002683">
    <property type="protein sequence ID" value="AEH43944.1"/>
    <property type="molecule type" value="Genomic_DNA"/>
</dbReference>
<dbReference type="Pfam" id="PF22451">
    <property type="entry name" value="NirdL-like_HTH"/>
    <property type="match status" value="1"/>
</dbReference>
<dbReference type="HOGENOM" id="CLU_112007_0_1_0"/>
<keyword evidence="3" id="KW-0456">Lyase</keyword>
<dbReference type="InterPro" id="IPR019888">
    <property type="entry name" value="Tscrpt_reg_AsnC-like"/>
</dbReference>
<evidence type="ECO:0000256" key="2">
    <source>
        <dbReference type="ARBA" id="ARBA00023133"/>
    </source>
</evidence>
<dbReference type="Proteomes" id="UP000006793">
    <property type="component" value="Chromosome"/>
</dbReference>
<reference evidence="9 10" key="2">
    <citation type="journal article" date="2012" name="Stand. Genomic Sci.">
        <title>Complete genome sequence of the thermophilic sulfate-reducing ocean bacterium Thermodesulfatator indicus type strain (CIR29812(T)).</title>
        <authorList>
            <person name="Anderson I."/>
            <person name="Saunders E."/>
            <person name="Lapidus A."/>
            <person name="Nolan M."/>
            <person name="Lucas S."/>
            <person name="Tice H."/>
            <person name="Del Rio T.G."/>
            <person name="Cheng J.F."/>
            <person name="Han C."/>
            <person name="Tapia R."/>
            <person name="Goodwin L.A."/>
            <person name="Pitluck S."/>
            <person name="Liolios K."/>
            <person name="Mavromatis K."/>
            <person name="Pagani I."/>
            <person name="Ivanova N."/>
            <person name="Mikhailova N."/>
            <person name="Pati A."/>
            <person name="Chen A."/>
            <person name="Palaniappan K."/>
            <person name="Land M."/>
            <person name="Hauser L."/>
            <person name="Jeffries C.D."/>
            <person name="Chang Y.J."/>
            <person name="Brambilla E.M."/>
            <person name="Rohde M."/>
            <person name="Spring S."/>
            <person name="Goker M."/>
            <person name="Detter J.C."/>
            <person name="Woyke T."/>
            <person name="Bristow J."/>
            <person name="Eisen J.A."/>
            <person name="Markowitz V."/>
            <person name="Hugenholtz P."/>
            <person name="Kyrpides N.C."/>
            <person name="Klenk H.P."/>
        </authorList>
    </citation>
    <scope>NUCLEOTIDE SEQUENCE [LARGE SCALE GENOMIC DNA]</scope>
    <source>
        <strain evidence="10">DSM 15286 / JCM 11887 / CIR29812</strain>
    </source>
</reference>
<sequence>MAFVQCIYWFACPQNSAINFFMLDSLDKKIIAALSEGLPLTLRPYEDLAKNLDISEEELFSRIKKLKEKGVIRRLGGTIRHDQAGIKGNVMVAWIVPSNRLDEVGQKCARYPFITHCYVRETAPDWPYNFYTMVHAENETECLKLVENLAEELNLKDYELLFTKKEIVRRMRRYFSEEI</sequence>
<feature type="domain" description="Siroheme decarboxylase NirL-like HTH" evidence="8">
    <location>
        <begin position="27"/>
        <end position="73"/>
    </location>
</feature>
<keyword evidence="10" id="KW-1185">Reference proteome</keyword>
<dbReference type="InParanoid" id="F8A8E0"/>
<dbReference type="Gene3D" id="3.30.70.3460">
    <property type="match status" value="1"/>
</dbReference>
<evidence type="ECO:0000256" key="4">
    <source>
        <dbReference type="ARBA" id="ARBA00023457"/>
    </source>
</evidence>
<comment type="similarity">
    <text evidence="4">Belongs to the Ahb/Nir family.</text>
</comment>
<dbReference type="InterPro" id="IPR050684">
    <property type="entry name" value="HTH-Siroheme_Decarb"/>
</dbReference>
<keyword evidence="2" id="KW-0350">Heme biosynthesis</keyword>
<evidence type="ECO:0000313" key="9">
    <source>
        <dbReference type="EMBL" id="AEH43944.1"/>
    </source>
</evidence>
<dbReference type="Pfam" id="PF17805">
    <property type="entry name" value="AsnC_trans_reg2"/>
    <property type="match status" value="1"/>
</dbReference>
<dbReference type="eggNOG" id="COG1522">
    <property type="taxonomic scope" value="Bacteria"/>
</dbReference>
<comment type="catalytic activity">
    <reaction evidence="6">
        <text>siroheme + 2 H(+) = 12,18-didecarboxysiroheme + 2 CO2</text>
        <dbReference type="Rhea" id="RHEA:19093"/>
        <dbReference type="ChEBI" id="CHEBI:15378"/>
        <dbReference type="ChEBI" id="CHEBI:16526"/>
        <dbReference type="ChEBI" id="CHEBI:60052"/>
        <dbReference type="ChEBI" id="CHEBI:140497"/>
        <dbReference type="EC" id="4.1.1.111"/>
    </reaction>
</comment>